<feature type="compositionally biased region" description="Polar residues" evidence="1">
    <location>
        <begin position="29"/>
        <end position="44"/>
    </location>
</feature>
<feature type="compositionally biased region" description="Basic and acidic residues" evidence="1">
    <location>
        <begin position="46"/>
        <end position="57"/>
    </location>
</feature>
<gene>
    <name evidence="3" type="ORF">MNOR_LOCUS7788</name>
</gene>
<comment type="caution">
    <text evidence="3">The sequence shown here is derived from an EMBL/GenBank/DDBJ whole genome shotgun (WGS) entry which is preliminary data.</text>
</comment>
<feature type="region of interest" description="Disordered" evidence="1">
    <location>
        <begin position="1"/>
        <end position="61"/>
    </location>
</feature>
<dbReference type="EMBL" id="CAXKWB010003495">
    <property type="protein sequence ID" value="CAL4069367.1"/>
    <property type="molecule type" value="Genomic_DNA"/>
</dbReference>
<feature type="non-terminal residue" evidence="3">
    <location>
        <position position="141"/>
    </location>
</feature>
<evidence type="ECO:0000259" key="2">
    <source>
        <dbReference type="Pfam" id="PF14916"/>
    </source>
</evidence>
<evidence type="ECO:0000256" key="1">
    <source>
        <dbReference type="SAM" id="MobiDB-lite"/>
    </source>
</evidence>
<sequence>MSSMEVFSPHLGGTGSGWPEQGPNRRITKITTYSKQPPTISLEPTDNDRRKGKHNEGSNKSNVLCKSCKCNGWLRASQLEHDLQKLVSVHGTLLTGLHKEIDQLKQKNRDLTFQLLMGPYASGVRTEAPLSPESDEVTSPK</sequence>
<keyword evidence="4" id="KW-1185">Reference proteome</keyword>
<dbReference type="Pfam" id="PF14916">
    <property type="entry name" value="CCDC92"/>
    <property type="match status" value="1"/>
</dbReference>
<feature type="region of interest" description="Disordered" evidence="1">
    <location>
        <begin position="122"/>
        <end position="141"/>
    </location>
</feature>
<accession>A0AAV2Q5P9</accession>
<reference evidence="3 4" key="1">
    <citation type="submission" date="2024-05" db="EMBL/GenBank/DDBJ databases">
        <authorList>
            <person name="Wallberg A."/>
        </authorList>
    </citation>
    <scope>NUCLEOTIDE SEQUENCE [LARGE SCALE GENOMIC DNA]</scope>
</reference>
<evidence type="ECO:0000313" key="4">
    <source>
        <dbReference type="Proteomes" id="UP001497623"/>
    </source>
</evidence>
<feature type="domain" description="CCDC92/74 N-terminal" evidence="2">
    <location>
        <begin position="75"/>
        <end position="121"/>
    </location>
</feature>
<evidence type="ECO:0000313" key="3">
    <source>
        <dbReference type="EMBL" id="CAL4069367.1"/>
    </source>
</evidence>
<protein>
    <recommendedName>
        <fullName evidence="2">CCDC92/74 N-terminal domain-containing protein</fullName>
    </recommendedName>
</protein>
<organism evidence="3 4">
    <name type="scientific">Meganyctiphanes norvegica</name>
    <name type="common">Northern krill</name>
    <name type="synonym">Thysanopoda norvegica</name>
    <dbReference type="NCBI Taxonomy" id="48144"/>
    <lineage>
        <taxon>Eukaryota</taxon>
        <taxon>Metazoa</taxon>
        <taxon>Ecdysozoa</taxon>
        <taxon>Arthropoda</taxon>
        <taxon>Crustacea</taxon>
        <taxon>Multicrustacea</taxon>
        <taxon>Malacostraca</taxon>
        <taxon>Eumalacostraca</taxon>
        <taxon>Eucarida</taxon>
        <taxon>Euphausiacea</taxon>
        <taxon>Euphausiidae</taxon>
        <taxon>Meganyctiphanes</taxon>
    </lineage>
</organism>
<name>A0AAV2Q5P9_MEGNR</name>
<dbReference type="InterPro" id="IPR039496">
    <property type="entry name" value="CCDC92/74_N"/>
</dbReference>
<dbReference type="Proteomes" id="UP001497623">
    <property type="component" value="Unassembled WGS sequence"/>
</dbReference>
<dbReference type="AlphaFoldDB" id="A0AAV2Q5P9"/>
<proteinExistence type="predicted"/>